<accession>A0AAJ7PAS5</accession>
<dbReference type="InterPro" id="IPR015943">
    <property type="entry name" value="WD40/YVTN_repeat-like_dom_sf"/>
</dbReference>
<dbReference type="PANTHER" id="PTHR14604">
    <property type="entry name" value="WD40 REPEAT PF20"/>
    <property type="match status" value="1"/>
</dbReference>
<dbReference type="SMART" id="SM00320">
    <property type="entry name" value="WD40"/>
    <property type="match status" value="2"/>
</dbReference>
<evidence type="ECO:0000313" key="4">
    <source>
        <dbReference type="RefSeq" id="XP_018496863.1"/>
    </source>
</evidence>
<dbReference type="InterPro" id="IPR050995">
    <property type="entry name" value="WD-F-box_domain-protein"/>
</dbReference>
<gene>
    <name evidence="4" type="primary">LOC100901942</name>
</gene>
<evidence type="ECO:0000256" key="1">
    <source>
        <dbReference type="PROSITE-ProRule" id="PRU00221"/>
    </source>
</evidence>
<dbReference type="PANTHER" id="PTHR14604:SF3">
    <property type="entry name" value="SPERM-ASSOCIATED ANTIGEN 16 PROTEIN"/>
    <property type="match status" value="1"/>
</dbReference>
<organism evidence="3 4">
    <name type="scientific">Galendromus occidentalis</name>
    <name type="common">western predatory mite</name>
    <dbReference type="NCBI Taxonomy" id="34638"/>
    <lineage>
        <taxon>Eukaryota</taxon>
        <taxon>Metazoa</taxon>
        <taxon>Ecdysozoa</taxon>
        <taxon>Arthropoda</taxon>
        <taxon>Chelicerata</taxon>
        <taxon>Arachnida</taxon>
        <taxon>Acari</taxon>
        <taxon>Parasitiformes</taxon>
        <taxon>Mesostigmata</taxon>
        <taxon>Gamasina</taxon>
        <taxon>Phytoseioidea</taxon>
        <taxon>Phytoseiidae</taxon>
        <taxon>Typhlodrominae</taxon>
        <taxon>Galendromus</taxon>
    </lineage>
</organism>
<dbReference type="AlphaFoldDB" id="A0AAJ7PAS5"/>
<dbReference type="KEGG" id="goe:100901942"/>
<dbReference type="InterPro" id="IPR001680">
    <property type="entry name" value="WD40_rpt"/>
</dbReference>
<dbReference type="Pfam" id="PF23760">
    <property type="entry name" value="Beta-prop_DCAF12"/>
    <property type="match status" value="1"/>
</dbReference>
<dbReference type="PROSITE" id="PS50082">
    <property type="entry name" value="WD_REPEATS_2"/>
    <property type="match status" value="1"/>
</dbReference>
<dbReference type="Gene3D" id="2.130.10.10">
    <property type="entry name" value="YVTN repeat-like/Quinoprotein amine dehydrogenase"/>
    <property type="match status" value="2"/>
</dbReference>
<dbReference type="CTD" id="25853"/>
<keyword evidence="3" id="KW-1185">Reference proteome</keyword>
<keyword evidence="1" id="KW-0853">WD repeat</keyword>
<name>A0AAJ7PAS5_9ACAR</name>
<feature type="domain" description="DDB1- and CUL4-associated factor 12 beta-propeller" evidence="2">
    <location>
        <begin position="93"/>
        <end position="465"/>
    </location>
</feature>
<dbReference type="SUPFAM" id="SSF50978">
    <property type="entry name" value="WD40 repeat-like"/>
    <property type="match status" value="1"/>
</dbReference>
<proteinExistence type="predicted"/>
<feature type="repeat" description="WD" evidence="1">
    <location>
        <begin position="197"/>
        <end position="237"/>
    </location>
</feature>
<evidence type="ECO:0000313" key="3">
    <source>
        <dbReference type="Proteomes" id="UP000694867"/>
    </source>
</evidence>
<dbReference type="GeneID" id="100901942"/>
<evidence type="ECO:0000259" key="2">
    <source>
        <dbReference type="Pfam" id="PF23760"/>
    </source>
</evidence>
<dbReference type="InterPro" id="IPR036322">
    <property type="entry name" value="WD40_repeat_dom_sf"/>
</dbReference>
<dbReference type="Proteomes" id="UP000694867">
    <property type="component" value="Unplaced"/>
</dbReference>
<reference evidence="4" key="1">
    <citation type="submission" date="2025-08" db="UniProtKB">
        <authorList>
            <consortium name="RefSeq"/>
        </authorList>
    </citation>
    <scope>IDENTIFICATION</scope>
</reference>
<dbReference type="RefSeq" id="XP_018496863.1">
    <property type="nucleotide sequence ID" value="XM_018641347.1"/>
</dbReference>
<sequence length="466" mass="52926">MAIVYPYLTKKVYETREDECVIKPSQSIFDSDLNFEAEDFTDRSDDRSQECPAVQVKQPSYFVPKYVYYRQAGHFKRIKKHPMAGLHRMLRGNMLVEQTYSIEPLDKVFCSDWLNSRQVIFGTKCNRLMLLDTKTKYLMELQNLYSSAATKPPLDDICGIHAIAVNPSRTRLVTGARNPNDTAVFSLPSLDPICVGEGGHNDWIFDIKWLDDQHYVSGGRDSLIILWDVNDKYKIDVSETGYIRGRRNEDLPRYFNMNPVKEICSFGHKVRAMAFEPKTSVLSALTLSARVQLWDMKTQQMTMDKALEYDQENVCIAVKDNMTVVGSKSYVTILDSRSLGTIRTISALKSICGVRSLSFKDYLLTVGTGQSNVLFLDTRNFQYIEIDPELQTPKRAKTLPEPPLTMRSRAYLQCSPGWMSPSDNNFADDYNPAVYTHCYDPTGLKLFTAGGPLPASSRGGYAALWQ</sequence>
<protein>
    <submittedName>
        <fullName evidence="4">DDB1- and CUL4-associated factor 12</fullName>
    </submittedName>
</protein>
<dbReference type="InterPro" id="IPR056151">
    <property type="entry name" value="Beta-prop_DCAF12"/>
</dbReference>